<evidence type="ECO:0000256" key="1">
    <source>
        <dbReference type="SAM" id="Phobius"/>
    </source>
</evidence>
<dbReference type="AlphaFoldDB" id="A0A2M4DGF1"/>
<proteinExistence type="predicted"/>
<keyword evidence="1" id="KW-0812">Transmembrane</keyword>
<sequence>MRVRVFFMISPISLKPTYSLCAHNQNTRERIVQKILQHIHRDSMLPDRVDFVIYCTSSIFSAGSIPLLIIYNSGFSHYCFV</sequence>
<keyword evidence="1" id="KW-0472">Membrane</keyword>
<feature type="transmembrane region" description="Helical" evidence="1">
    <location>
        <begin position="51"/>
        <end position="71"/>
    </location>
</feature>
<name>A0A2M4DGF1_ANODA</name>
<keyword evidence="1" id="KW-1133">Transmembrane helix</keyword>
<organism evidence="2">
    <name type="scientific">Anopheles darlingi</name>
    <name type="common">Mosquito</name>
    <dbReference type="NCBI Taxonomy" id="43151"/>
    <lineage>
        <taxon>Eukaryota</taxon>
        <taxon>Metazoa</taxon>
        <taxon>Ecdysozoa</taxon>
        <taxon>Arthropoda</taxon>
        <taxon>Hexapoda</taxon>
        <taxon>Insecta</taxon>
        <taxon>Pterygota</taxon>
        <taxon>Neoptera</taxon>
        <taxon>Endopterygota</taxon>
        <taxon>Diptera</taxon>
        <taxon>Nematocera</taxon>
        <taxon>Culicoidea</taxon>
        <taxon>Culicidae</taxon>
        <taxon>Anophelinae</taxon>
        <taxon>Anopheles</taxon>
    </lineage>
</organism>
<protein>
    <submittedName>
        <fullName evidence="2">Uncharacterized protein</fullName>
    </submittedName>
</protein>
<accession>A0A2M4DGF1</accession>
<evidence type="ECO:0000313" key="2">
    <source>
        <dbReference type="EMBL" id="MBW76605.1"/>
    </source>
</evidence>
<reference evidence="2" key="1">
    <citation type="submission" date="2018-01" db="EMBL/GenBank/DDBJ databases">
        <title>An insight into the sialome of Amazonian anophelines.</title>
        <authorList>
            <person name="Ribeiro J.M."/>
            <person name="Scarpassa V."/>
            <person name="Calvo E."/>
        </authorList>
    </citation>
    <scope>NUCLEOTIDE SEQUENCE</scope>
</reference>
<dbReference type="EMBL" id="GGFL01012427">
    <property type="protein sequence ID" value="MBW76605.1"/>
    <property type="molecule type" value="Transcribed_RNA"/>
</dbReference>